<evidence type="ECO:0000256" key="3">
    <source>
        <dbReference type="ARBA" id="ARBA00022692"/>
    </source>
</evidence>
<evidence type="ECO:0000256" key="2">
    <source>
        <dbReference type="ARBA" id="ARBA00022475"/>
    </source>
</evidence>
<accession>A0A1F2PJ31</accession>
<dbReference type="GO" id="GO:0005886">
    <property type="term" value="C:plasma membrane"/>
    <property type="evidence" value="ECO:0007669"/>
    <property type="project" value="UniProtKB-SubCell"/>
</dbReference>
<feature type="transmembrane region" description="Helical" evidence="6">
    <location>
        <begin position="450"/>
        <end position="472"/>
    </location>
</feature>
<dbReference type="InterPro" id="IPR050833">
    <property type="entry name" value="Poly_Biosynth_Transport"/>
</dbReference>
<feature type="transmembrane region" description="Helical" evidence="6">
    <location>
        <begin position="145"/>
        <end position="162"/>
    </location>
</feature>
<comment type="subcellular location">
    <subcellularLocation>
        <location evidence="1">Cell membrane</location>
        <topology evidence="1">Multi-pass membrane protein</topology>
    </subcellularLocation>
</comment>
<gene>
    <name evidence="7" type="primary">epsK</name>
    <name evidence="7" type="ORF">ACWI_12620</name>
</gene>
<protein>
    <submittedName>
        <fullName evidence="7">Putative membrane protein EpsK</fullName>
    </submittedName>
</protein>
<feature type="transmembrane region" description="Helical" evidence="6">
    <location>
        <begin position="33"/>
        <end position="54"/>
    </location>
</feature>
<proteinExistence type="predicted"/>
<feature type="transmembrane region" description="Helical" evidence="6">
    <location>
        <begin position="423"/>
        <end position="444"/>
    </location>
</feature>
<sequence length="494" mass="55395">MVISIAINFFLSPYIVSQLGTEANGFTQLANNFVMYATLITVALNSMAGRFIAIEYHRGKPKEAKAYYSSVIVGNILILALLILPSVVIITNLDKIINISVEHIYDVKMLFAFVFLNFYVSQVTGILAINMYVANKLFITNLINLVRTIFNGLLLICIFSFFKPFMYYVSLIAFLLTLATVPFLLFYKKKNLSDLVFDPHLFRVKYLIDLVTSGMWNTVNQGGNILMTGLDLLLANIFINPVQMGLLAIAKIIPNTILQIASTINTSFSPNLTMSYAKNDTTLFVKQVRASMKISSILITLPTIIFLVYGHKFYSLWMPTLNSKTLTMLSFLTIMAFIPLAGTQVLYNIFTTTNKLKLNSITFLISGVLNLISVVWLLKFTNLGVFAVAGVSSTITLLRNLLFVIPYTAKIVGLKWYEFYKDVGISLFSSAIIGSISFLIKVLLPKDSWLSLFVAISASILTCFIVSIYIVLNRIEREKILSMLLRKEVHNGQN</sequence>
<feature type="transmembrane region" description="Helical" evidence="6">
    <location>
        <begin position="384"/>
        <end position="402"/>
    </location>
</feature>
<evidence type="ECO:0000313" key="7">
    <source>
        <dbReference type="EMBL" id="OFV71348.1"/>
    </source>
</evidence>
<evidence type="ECO:0000256" key="5">
    <source>
        <dbReference type="ARBA" id="ARBA00023136"/>
    </source>
</evidence>
<keyword evidence="2" id="KW-1003">Cell membrane</keyword>
<feature type="transmembrane region" description="Helical" evidence="6">
    <location>
        <begin position="326"/>
        <end position="349"/>
    </location>
</feature>
<comment type="caution">
    <text evidence="7">The sequence shown here is derived from an EMBL/GenBank/DDBJ whole genome shotgun (WGS) entry which is preliminary data.</text>
</comment>
<dbReference type="PANTHER" id="PTHR30250:SF26">
    <property type="entry name" value="PSMA PROTEIN"/>
    <property type="match status" value="1"/>
</dbReference>
<feature type="transmembrane region" description="Helical" evidence="6">
    <location>
        <begin position="110"/>
        <end position="133"/>
    </location>
</feature>
<evidence type="ECO:0000313" key="8">
    <source>
        <dbReference type="Proteomes" id="UP000176244"/>
    </source>
</evidence>
<feature type="transmembrane region" description="Helical" evidence="6">
    <location>
        <begin position="294"/>
        <end position="314"/>
    </location>
</feature>
<dbReference type="Proteomes" id="UP000176244">
    <property type="component" value="Unassembled WGS sequence"/>
</dbReference>
<reference evidence="7 8" key="1">
    <citation type="submission" date="2015-09" db="EMBL/GenBank/DDBJ databases">
        <title>Genome sequence of Acetobacterium wieringae DSM 1911.</title>
        <authorList>
            <person name="Poehlein A."/>
            <person name="Bengelsdorf F.R."/>
            <person name="Schiel-Bengelsdorf B."/>
            <person name="Duerre P."/>
            <person name="Daniel R."/>
        </authorList>
    </citation>
    <scope>NUCLEOTIDE SEQUENCE [LARGE SCALE GENOMIC DNA]</scope>
    <source>
        <strain evidence="7 8">DSM 1911</strain>
    </source>
</reference>
<feature type="transmembrane region" description="Helical" evidence="6">
    <location>
        <begin position="168"/>
        <end position="187"/>
    </location>
</feature>
<keyword evidence="4 6" id="KW-1133">Transmembrane helix</keyword>
<evidence type="ECO:0000256" key="6">
    <source>
        <dbReference type="SAM" id="Phobius"/>
    </source>
</evidence>
<keyword evidence="5 6" id="KW-0472">Membrane</keyword>
<dbReference type="PANTHER" id="PTHR30250">
    <property type="entry name" value="PST FAMILY PREDICTED COLANIC ACID TRANSPORTER"/>
    <property type="match status" value="1"/>
</dbReference>
<dbReference type="STRING" id="52694.ACWI_12620"/>
<name>A0A1F2PJ31_9FIRM</name>
<evidence type="ECO:0000256" key="1">
    <source>
        <dbReference type="ARBA" id="ARBA00004651"/>
    </source>
</evidence>
<feature type="transmembrane region" description="Helical" evidence="6">
    <location>
        <begin position="66"/>
        <end position="90"/>
    </location>
</feature>
<feature type="transmembrane region" description="Helical" evidence="6">
    <location>
        <begin position="361"/>
        <end position="378"/>
    </location>
</feature>
<dbReference type="EMBL" id="LKEU01000024">
    <property type="protein sequence ID" value="OFV71348.1"/>
    <property type="molecule type" value="Genomic_DNA"/>
</dbReference>
<evidence type="ECO:0000256" key="4">
    <source>
        <dbReference type="ARBA" id="ARBA00022989"/>
    </source>
</evidence>
<organism evidence="7 8">
    <name type="scientific">Acetobacterium wieringae</name>
    <dbReference type="NCBI Taxonomy" id="52694"/>
    <lineage>
        <taxon>Bacteria</taxon>
        <taxon>Bacillati</taxon>
        <taxon>Bacillota</taxon>
        <taxon>Clostridia</taxon>
        <taxon>Eubacteriales</taxon>
        <taxon>Eubacteriaceae</taxon>
        <taxon>Acetobacterium</taxon>
    </lineage>
</organism>
<dbReference type="AlphaFoldDB" id="A0A1F2PJ31"/>
<keyword evidence="3 6" id="KW-0812">Transmembrane</keyword>